<comment type="caution">
    <text evidence="1">The sequence shown here is derived from an EMBL/GenBank/DDBJ whole genome shotgun (WGS) entry which is preliminary data.</text>
</comment>
<protein>
    <submittedName>
        <fullName evidence="1">Uncharacterized protein</fullName>
    </submittedName>
</protein>
<dbReference type="EMBL" id="SWKR01000002">
    <property type="protein sequence ID" value="TKD50592.1"/>
    <property type="molecule type" value="Genomic_DNA"/>
</dbReference>
<organism evidence="1 2">
    <name type="scientific">Sphingomonas baiyangensis</name>
    <dbReference type="NCBI Taxonomy" id="2572576"/>
    <lineage>
        <taxon>Bacteria</taxon>
        <taxon>Pseudomonadati</taxon>
        <taxon>Pseudomonadota</taxon>
        <taxon>Alphaproteobacteria</taxon>
        <taxon>Sphingomonadales</taxon>
        <taxon>Sphingomonadaceae</taxon>
        <taxon>Sphingomonas</taxon>
    </lineage>
</organism>
<evidence type="ECO:0000313" key="1">
    <source>
        <dbReference type="EMBL" id="TKD50592.1"/>
    </source>
</evidence>
<gene>
    <name evidence="1" type="ORF">FBR43_07300</name>
</gene>
<dbReference type="AlphaFoldDB" id="A0A4U1L1Y4"/>
<name>A0A4U1L1Y4_9SPHN</name>
<dbReference type="RefSeq" id="WP_136942535.1">
    <property type="nucleotide sequence ID" value="NZ_SWKR01000002.1"/>
</dbReference>
<proteinExistence type="predicted"/>
<sequence length="116" mass="12680">MRLYLWLGGAVVALALIIGAYAYGVGVGRDRQLADDRAAMDRASTAMKHAGDAYALRDAAAASRDVERETVFREIVREVPRIIDRHVYRNICVDADGVQLLREATAAANGEPAPRR</sequence>
<accession>A0A4U1L1Y4</accession>
<dbReference type="Proteomes" id="UP000309138">
    <property type="component" value="Unassembled WGS sequence"/>
</dbReference>
<keyword evidence="2" id="KW-1185">Reference proteome</keyword>
<dbReference type="OrthoDB" id="7586293at2"/>
<reference evidence="1 2" key="1">
    <citation type="submission" date="2019-04" db="EMBL/GenBank/DDBJ databases">
        <authorList>
            <person name="Yang Y."/>
            <person name="Wei D."/>
        </authorList>
    </citation>
    <scope>NUCLEOTIDE SEQUENCE [LARGE SCALE GENOMIC DNA]</scope>
    <source>
        <strain evidence="1 2">L-1-4w-11</strain>
    </source>
</reference>
<evidence type="ECO:0000313" key="2">
    <source>
        <dbReference type="Proteomes" id="UP000309138"/>
    </source>
</evidence>